<dbReference type="Gene3D" id="3.50.50.60">
    <property type="entry name" value="FAD/NAD(P)-binding domain"/>
    <property type="match status" value="1"/>
</dbReference>
<dbReference type="OMA" id="YPDASTH"/>
<evidence type="ECO:0000313" key="5">
    <source>
        <dbReference type="Proteomes" id="UP000008066"/>
    </source>
</evidence>
<protein>
    <recommendedName>
        <fullName evidence="3">Glucose-methanol-choline oxidoreductase N-terminal domain-containing protein</fullName>
    </recommendedName>
</protein>
<dbReference type="AlphaFoldDB" id="G0S886"/>
<dbReference type="Proteomes" id="UP000008066">
    <property type="component" value="Unassembled WGS sequence"/>
</dbReference>
<evidence type="ECO:0000259" key="3">
    <source>
        <dbReference type="PROSITE" id="PS00624"/>
    </source>
</evidence>
<feature type="domain" description="Glucose-methanol-choline oxidoreductase N-terminal" evidence="3">
    <location>
        <begin position="319"/>
        <end position="333"/>
    </location>
</feature>
<dbReference type="GeneID" id="18257832"/>
<dbReference type="InterPro" id="IPR036188">
    <property type="entry name" value="FAD/NAD-bd_sf"/>
</dbReference>
<comment type="similarity">
    <text evidence="1">Belongs to the GMC oxidoreductase family.</text>
</comment>
<evidence type="ECO:0000256" key="2">
    <source>
        <dbReference type="SAM" id="MobiDB-lite"/>
    </source>
</evidence>
<dbReference type="GO" id="GO:0016614">
    <property type="term" value="F:oxidoreductase activity, acting on CH-OH group of donors"/>
    <property type="evidence" value="ECO:0007669"/>
    <property type="project" value="InterPro"/>
</dbReference>
<feature type="region of interest" description="Disordered" evidence="2">
    <location>
        <begin position="667"/>
        <end position="719"/>
    </location>
</feature>
<dbReference type="InterPro" id="IPR012132">
    <property type="entry name" value="GMC_OxRdtase"/>
</dbReference>
<dbReference type="HOGENOM" id="CLU_002865_6_2_1"/>
<gene>
    <name evidence="4" type="ORF">CTHT_0037940</name>
</gene>
<organism evidence="5">
    <name type="scientific">Chaetomium thermophilum (strain DSM 1495 / CBS 144.50 / IMI 039719)</name>
    <name type="common">Thermochaetoides thermophila</name>
    <dbReference type="NCBI Taxonomy" id="759272"/>
    <lineage>
        <taxon>Eukaryota</taxon>
        <taxon>Fungi</taxon>
        <taxon>Dikarya</taxon>
        <taxon>Ascomycota</taxon>
        <taxon>Pezizomycotina</taxon>
        <taxon>Sordariomycetes</taxon>
        <taxon>Sordariomycetidae</taxon>
        <taxon>Sordariales</taxon>
        <taxon>Chaetomiaceae</taxon>
        <taxon>Thermochaetoides</taxon>
    </lineage>
</organism>
<reference evidence="4 5" key="1">
    <citation type="journal article" date="2011" name="Cell">
        <title>Insight into structure and assembly of the nuclear pore complex by utilizing the genome of a eukaryotic thermophile.</title>
        <authorList>
            <person name="Amlacher S."/>
            <person name="Sarges P."/>
            <person name="Flemming D."/>
            <person name="van Noort V."/>
            <person name="Kunze R."/>
            <person name="Devos D.P."/>
            <person name="Arumugam M."/>
            <person name="Bork P."/>
            <person name="Hurt E."/>
        </authorList>
    </citation>
    <scope>NUCLEOTIDE SEQUENCE [LARGE SCALE GENOMIC DNA]</scope>
    <source>
        <strain evidence="5">DSM 1495 / CBS 144.50 / IMI 039719</strain>
    </source>
</reference>
<dbReference type="SUPFAM" id="SSF51905">
    <property type="entry name" value="FAD/NAD(P)-binding domain"/>
    <property type="match status" value="1"/>
</dbReference>
<dbReference type="RefSeq" id="XP_006694216.1">
    <property type="nucleotide sequence ID" value="XM_006694153.1"/>
</dbReference>
<dbReference type="InterPro" id="IPR007867">
    <property type="entry name" value="GMC_OxRtase_C"/>
</dbReference>
<dbReference type="Gene3D" id="3.30.560.10">
    <property type="entry name" value="Glucose Oxidase, domain 3"/>
    <property type="match status" value="1"/>
</dbReference>
<proteinExistence type="inferred from homology"/>
<dbReference type="OrthoDB" id="269227at2759"/>
<dbReference type="SUPFAM" id="SSF54373">
    <property type="entry name" value="FAD-linked reductases, C-terminal domain"/>
    <property type="match status" value="1"/>
</dbReference>
<keyword evidence="5" id="KW-1185">Reference proteome</keyword>
<dbReference type="GO" id="GO:0044550">
    <property type="term" value="P:secondary metabolite biosynthetic process"/>
    <property type="evidence" value="ECO:0007669"/>
    <property type="project" value="TreeGrafter"/>
</dbReference>
<dbReference type="PANTHER" id="PTHR11552:SF115">
    <property type="entry name" value="DEHYDROGENASE XPTC-RELATED"/>
    <property type="match status" value="1"/>
</dbReference>
<dbReference type="InterPro" id="IPR000172">
    <property type="entry name" value="GMC_OxRdtase_N"/>
</dbReference>
<dbReference type="KEGG" id="cthr:CTHT_0037940"/>
<accession>G0S886</accession>
<dbReference type="PANTHER" id="PTHR11552">
    <property type="entry name" value="GLUCOSE-METHANOL-CHOLINE GMC OXIDOREDUCTASE"/>
    <property type="match status" value="1"/>
</dbReference>
<feature type="compositionally biased region" description="Basic residues" evidence="2">
    <location>
        <begin position="705"/>
        <end position="719"/>
    </location>
</feature>
<dbReference type="eggNOG" id="KOG1238">
    <property type="taxonomic scope" value="Eukaryota"/>
</dbReference>
<dbReference type="PROSITE" id="PS00624">
    <property type="entry name" value="GMC_OXRED_2"/>
    <property type="match status" value="1"/>
</dbReference>
<name>G0S886_CHATD</name>
<dbReference type="Pfam" id="PF00732">
    <property type="entry name" value="GMC_oxred_N"/>
    <property type="match status" value="1"/>
</dbReference>
<dbReference type="EMBL" id="GL988041">
    <property type="protein sequence ID" value="EGS21920.1"/>
    <property type="molecule type" value="Genomic_DNA"/>
</dbReference>
<feature type="region of interest" description="Disordered" evidence="2">
    <location>
        <begin position="553"/>
        <end position="581"/>
    </location>
</feature>
<evidence type="ECO:0000256" key="1">
    <source>
        <dbReference type="ARBA" id="ARBA00010790"/>
    </source>
</evidence>
<sequence length="719" mass="78001">MHEPQQAMQLVVLWAEKMSNNRAHRLSINAVMLGPTYDYIIVGGGVSGLVVANRLSEDPEVTVLILEAGDLDSCSEIVTVPGLIGHGFPPAYNWNFTTTRQEFLDNRTRDYGQGHVVGGGSILNGIVMTRGTVADYNAWEALGNPGWGWKGLLPYFKKNERFEANFPQAHADTLPIRPDLTLHGTNGPLEVTYPNYLYNQSSNFLQGFSELGMPVQPDPNTGALLGAMIVPASMLAKNQSRHDARRAYLDPVLHHRPNLHLAVQQTVTRLLLRTEENSTIVAPHFGRRVAVAYGVEFTTSAEEPRRTVSCNHEVILAAGAIVSPALLQVSGIGPAPILNELNVSVHVNLPGVGFNLQDHAMVGAFYNYTKPGLFTEHSLVGPVLERAKQEYSANRTGPLTSPLITTVAFTSLHALLANDTNHHPFFNTIANLTSPTFSLQSLPPGSGRHTSLVRGYTAQLAVLRKLLARKDLPALEIMADSIGTLTVSVQRPLSRGSVRALNRDLLAGERGVAGNVALDPRYCAHEYDCALLVQALRFNRRVIATKAMQELMPRPGKPWADPATVEDAEKTYEEEGDNEQDNEALLGAVKERIQTEFHVSGTTAMMPLDMGGVVNPRLVVYGTANVRVVDAGIMPLVVGAHLQAGVYAVAEKAADLIKEDRKVWLGPPSPASIPSPSGTVFNKGNGISGPKEGRNCTFGMSSRPSHGHRHDTMHRKPAA</sequence>
<dbReference type="Pfam" id="PF05199">
    <property type="entry name" value="GMC_oxred_C"/>
    <property type="match status" value="1"/>
</dbReference>
<dbReference type="GO" id="GO:0050660">
    <property type="term" value="F:flavin adenine dinucleotide binding"/>
    <property type="evidence" value="ECO:0007669"/>
    <property type="project" value="InterPro"/>
</dbReference>
<evidence type="ECO:0000313" key="4">
    <source>
        <dbReference type="EMBL" id="EGS21920.1"/>
    </source>
</evidence>